<keyword evidence="9" id="KW-0902">Two-component regulatory system</keyword>
<dbReference type="PROSITE" id="PS50885">
    <property type="entry name" value="HAMP"/>
    <property type="match status" value="1"/>
</dbReference>
<evidence type="ECO:0000256" key="2">
    <source>
        <dbReference type="ARBA" id="ARBA00004236"/>
    </source>
</evidence>
<evidence type="ECO:0000256" key="1">
    <source>
        <dbReference type="ARBA" id="ARBA00000085"/>
    </source>
</evidence>
<organism evidence="13 14">
    <name type="scientific">Candidatus Olsenella excrementavium</name>
    <dbReference type="NCBI Taxonomy" id="2838709"/>
    <lineage>
        <taxon>Bacteria</taxon>
        <taxon>Bacillati</taxon>
        <taxon>Actinomycetota</taxon>
        <taxon>Coriobacteriia</taxon>
        <taxon>Coriobacteriales</taxon>
        <taxon>Atopobiaceae</taxon>
        <taxon>Olsenella</taxon>
    </lineage>
</organism>
<dbReference type="InterPro" id="IPR004358">
    <property type="entry name" value="Sig_transdc_His_kin-like_C"/>
</dbReference>
<dbReference type="PANTHER" id="PTHR43711">
    <property type="entry name" value="TWO-COMPONENT HISTIDINE KINASE"/>
    <property type="match status" value="1"/>
</dbReference>
<comment type="caution">
    <text evidence="13">The sequence shown here is derived from an EMBL/GenBank/DDBJ whole genome shotgun (WGS) entry which is preliminary data.</text>
</comment>
<keyword evidence="8 10" id="KW-1133">Transmembrane helix</keyword>
<dbReference type="InterPro" id="IPR050736">
    <property type="entry name" value="Sensor_HK_Regulatory"/>
</dbReference>
<evidence type="ECO:0000259" key="11">
    <source>
        <dbReference type="PROSITE" id="PS50109"/>
    </source>
</evidence>
<dbReference type="Gene3D" id="3.30.565.10">
    <property type="entry name" value="Histidine kinase-like ATPase, C-terminal domain"/>
    <property type="match status" value="1"/>
</dbReference>
<evidence type="ECO:0000259" key="12">
    <source>
        <dbReference type="PROSITE" id="PS50885"/>
    </source>
</evidence>
<keyword evidence="7 13" id="KW-0418">Kinase</keyword>
<dbReference type="CDD" id="cd00082">
    <property type="entry name" value="HisKA"/>
    <property type="match status" value="1"/>
</dbReference>
<dbReference type="Pfam" id="PF00512">
    <property type="entry name" value="HisKA"/>
    <property type="match status" value="1"/>
</dbReference>
<evidence type="ECO:0000313" key="13">
    <source>
        <dbReference type="EMBL" id="HIY79291.1"/>
    </source>
</evidence>
<dbReference type="PROSITE" id="PS50109">
    <property type="entry name" value="HIS_KIN"/>
    <property type="match status" value="1"/>
</dbReference>
<dbReference type="AlphaFoldDB" id="A0A9D2CHE5"/>
<keyword evidence="5" id="KW-0808">Transferase</keyword>
<dbReference type="SMART" id="SM00388">
    <property type="entry name" value="HisKA"/>
    <property type="match status" value="1"/>
</dbReference>
<dbReference type="Gene3D" id="1.10.287.130">
    <property type="match status" value="1"/>
</dbReference>
<proteinExistence type="predicted"/>
<dbReference type="PANTHER" id="PTHR43711:SF1">
    <property type="entry name" value="HISTIDINE KINASE 1"/>
    <property type="match status" value="1"/>
</dbReference>
<dbReference type="InterPro" id="IPR003661">
    <property type="entry name" value="HisK_dim/P_dom"/>
</dbReference>
<protein>
    <recommendedName>
        <fullName evidence="3">histidine kinase</fullName>
        <ecNumber evidence="3">2.7.13.3</ecNumber>
    </recommendedName>
</protein>
<evidence type="ECO:0000256" key="5">
    <source>
        <dbReference type="ARBA" id="ARBA00022679"/>
    </source>
</evidence>
<dbReference type="PRINTS" id="PR00344">
    <property type="entry name" value="BCTRLSENSOR"/>
</dbReference>
<gene>
    <name evidence="13" type="ORF">IAA42_02515</name>
</gene>
<sequence length="344" mass="36351">MLRNTEVRRTVVVFLVVGVAGAGAAWALAGTTAAAVVAATVAVLLAIHLVATWRRYRRIAHMAEQVDAVLHGERDVSFERMREGELAVLASELDKMRSRLELANEDLLREKGALADALADVSHQIKTPLTSLTLMTSLTRGALVADGTHPGEVKRLRTMERLEGRVEWLVSSLLKLARIDAGVVSFARARVDGAELVERATEPLEIAAELAGVELVREVQPGAGFTGDLAWTAEALENVLKNCLEHTPAGGRVSVSVSEDALAFRLRVEDSGPGIAEDDLPHVFERFYRGGAAGADGSEVDPGGVGIGLALAKGLVTAQGGSIRAGNAPGGGARFDVVFFKAIV</sequence>
<dbReference type="GO" id="GO:0005886">
    <property type="term" value="C:plasma membrane"/>
    <property type="evidence" value="ECO:0007669"/>
    <property type="project" value="UniProtKB-SubCell"/>
</dbReference>
<evidence type="ECO:0000256" key="8">
    <source>
        <dbReference type="ARBA" id="ARBA00022989"/>
    </source>
</evidence>
<comment type="subcellular location">
    <subcellularLocation>
        <location evidence="2">Cell membrane</location>
    </subcellularLocation>
</comment>
<accession>A0A9D2CHE5</accession>
<keyword evidence="4" id="KW-0597">Phosphoprotein</keyword>
<dbReference type="InterPro" id="IPR036097">
    <property type="entry name" value="HisK_dim/P_sf"/>
</dbReference>
<dbReference type="GO" id="GO:0000155">
    <property type="term" value="F:phosphorelay sensor kinase activity"/>
    <property type="evidence" value="ECO:0007669"/>
    <property type="project" value="InterPro"/>
</dbReference>
<dbReference type="Pfam" id="PF02518">
    <property type="entry name" value="HATPase_c"/>
    <property type="match status" value="1"/>
</dbReference>
<evidence type="ECO:0000313" key="14">
    <source>
        <dbReference type="Proteomes" id="UP000824133"/>
    </source>
</evidence>
<dbReference type="EMBL" id="DXCP01000016">
    <property type="protein sequence ID" value="HIY79291.1"/>
    <property type="molecule type" value="Genomic_DNA"/>
</dbReference>
<dbReference type="Proteomes" id="UP000824133">
    <property type="component" value="Unassembled WGS sequence"/>
</dbReference>
<dbReference type="CDD" id="cd00075">
    <property type="entry name" value="HATPase"/>
    <property type="match status" value="1"/>
</dbReference>
<feature type="transmembrane region" description="Helical" evidence="10">
    <location>
        <begin position="35"/>
        <end position="53"/>
    </location>
</feature>
<dbReference type="InterPro" id="IPR003594">
    <property type="entry name" value="HATPase_dom"/>
</dbReference>
<keyword evidence="10" id="KW-0472">Membrane</keyword>
<dbReference type="InterPro" id="IPR005467">
    <property type="entry name" value="His_kinase_dom"/>
</dbReference>
<dbReference type="InterPro" id="IPR003660">
    <property type="entry name" value="HAMP_dom"/>
</dbReference>
<reference evidence="13" key="1">
    <citation type="journal article" date="2021" name="PeerJ">
        <title>Extensive microbial diversity within the chicken gut microbiome revealed by metagenomics and culture.</title>
        <authorList>
            <person name="Gilroy R."/>
            <person name="Ravi A."/>
            <person name="Getino M."/>
            <person name="Pursley I."/>
            <person name="Horton D.L."/>
            <person name="Alikhan N.F."/>
            <person name="Baker D."/>
            <person name="Gharbi K."/>
            <person name="Hall N."/>
            <person name="Watson M."/>
            <person name="Adriaenssens E.M."/>
            <person name="Foster-Nyarko E."/>
            <person name="Jarju S."/>
            <person name="Secka A."/>
            <person name="Antonio M."/>
            <person name="Oren A."/>
            <person name="Chaudhuri R.R."/>
            <person name="La Ragione R."/>
            <person name="Hildebrand F."/>
            <person name="Pallen M.J."/>
        </authorList>
    </citation>
    <scope>NUCLEOTIDE SEQUENCE</scope>
    <source>
        <strain evidence="13">ChiHjej10B9-743</strain>
    </source>
</reference>
<evidence type="ECO:0000256" key="7">
    <source>
        <dbReference type="ARBA" id="ARBA00022777"/>
    </source>
</evidence>
<dbReference type="SMART" id="SM00387">
    <property type="entry name" value="HATPase_c"/>
    <property type="match status" value="1"/>
</dbReference>
<dbReference type="EC" id="2.7.13.3" evidence="3"/>
<evidence type="ECO:0000256" key="3">
    <source>
        <dbReference type="ARBA" id="ARBA00012438"/>
    </source>
</evidence>
<feature type="domain" description="Histidine kinase" evidence="11">
    <location>
        <begin position="120"/>
        <end position="343"/>
    </location>
</feature>
<evidence type="ECO:0000256" key="4">
    <source>
        <dbReference type="ARBA" id="ARBA00022553"/>
    </source>
</evidence>
<comment type="catalytic activity">
    <reaction evidence="1">
        <text>ATP + protein L-histidine = ADP + protein N-phospho-L-histidine.</text>
        <dbReference type="EC" id="2.7.13.3"/>
    </reaction>
</comment>
<evidence type="ECO:0000256" key="9">
    <source>
        <dbReference type="ARBA" id="ARBA00023012"/>
    </source>
</evidence>
<reference evidence="13" key="2">
    <citation type="submission" date="2021-04" db="EMBL/GenBank/DDBJ databases">
        <authorList>
            <person name="Gilroy R."/>
        </authorList>
    </citation>
    <scope>NUCLEOTIDE SEQUENCE</scope>
    <source>
        <strain evidence="13">ChiHjej10B9-743</strain>
    </source>
</reference>
<dbReference type="InterPro" id="IPR036890">
    <property type="entry name" value="HATPase_C_sf"/>
</dbReference>
<name>A0A9D2CHE5_9ACTN</name>
<evidence type="ECO:0000256" key="6">
    <source>
        <dbReference type="ARBA" id="ARBA00022692"/>
    </source>
</evidence>
<evidence type="ECO:0000256" key="10">
    <source>
        <dbReference type="SAM" id="Phobius"/>
    </source>
</evidence>
<dbReference type="SUPFAM" id="SSF55874">
    <property type="entry name" value="ATPase domain of HSP90 chaperone/DNA topoisomerase II/histidine kinase"/>
    <property type="match status" value="1"/>
</dbReference>
<feature type="transmembrane region" description="Helical" evidence="10">
    <location>
        <begin position="12"/>
        <end position="29"/>
    </location>
</feature>
<dbReference type="SUPFAM" id="SSF47384">
    <property type="entry name" value="Homodimeric domain of signal transducing histidine kinase"/>
    <property type="match status" value="1"/>
</dbReference>
<keyword evidence="6 10" id="KW-0812">Transmembrane</keyword>
<feature type="domain" description="HAMP" evidence="12">
    <location>
        <begin position="53"/>
        <end position="105"/>
    </location>
</feature>